<evidence type="ECO:0000313" key="1">
    <source>
        <dbReference type="EMBL" id="KAJ9656601.1"/>
    </source>
</evidence>
<accession>A0ACC3A869</accession>
<gene>
    <name evidence="1" type="ORF">H2198_004835</name>
</gene>
<proteinExistence type="predicted"/>
<comment type="caution">
    <text evidence="1">The sequence shown here is derived from an EMBL/GenBank/DDBJ whole genome shotgun (WGS) entry which is preliminary data.</text>
</comment>
<evidence type="ECO:0000313" key="2">
    <source>
        <dbReference type="Proteomes" id="UP001172386"/>
    </source>
</evidence>
<dbReference type="EMBL" id="JAPDRQ010000075">
    <property type="protein sequence ID" value="KAJ9656601.1"/>
    <property type="molecule type" value="Genomic_DNA"/>
</dbReference>
<protein>
    <submittedName>
        <fullName evidence="1">Uncharacterized protein</fullName>
    </submittedName>
</protein>
<keyword evidence="2" id="KW-1185">Reference proteome</keyword>
<organism evidence="1 2">
    <name type="scientific">Neophaeococcomyces mojaviensis</name>
    <dbReference type="NCBI Taxonomy" id="3383035"/>
    <lineage>
        <taxon>Eukaryota</taxon>
        <taxon>Fungi</taxon>
        <taxon>Dikarya</taxon>
        <taxon>Ascomycota</taxon>
        <taxon>Pezizomycotina</taxon>
        <taxon>Eurotiomycetes</taxon>
        <taxon>Chaetothyriomycetidae</taxon>
        <taxon>Chaetothyriales</taxon>
        <taxon>Chaetothyriales incertae sedis</taxon>
        <taxon>Neophaeococcomyces</taxon>
    </lineage>
</organism>
<dbReference type="Proteomes" id="UP001172386">
    <property type="component" value="Unassembled WGS sequence"/>
</dbReference>
<sequence>MSFMKSLKGLADDFKELIGDKDKEKEKDKQKQEQAHGEANRGQADSYYQQQPSQQYGQQPPHQQQQQYSQQPPHQQQQQYGQPFQGHSAPPSGPHLPPGWTQQWDPQSQRYYYVDATGRTQWDPPAFAPPLGDPNRGFGAPPPGQYAPPSHGYNQGYPQQAGHGFPTAIGAMYPGGQNYPHEAVKSGEKKKDSSKAGLMAAGVGGVALGGLAGAALAHDSDSDEEHRAQAAPAGYGGGYGGGYGNYAAPPPNDPQALEHNSDVSSSQRESLEEARHDYEEAKEDAADSDASSSDREELEEAREEYHEEIEEAEEEAYDD</sequence>
<reference evidence="1" key="1">
    <citation type="submission" date="2022-10" db="EMBL/GenBank/DDBJ databases">
        <title>Culturing micro-colonial fungi from biological soil crusts in the Mojave desert and describing Neophaeococcomyces mojavensis, and introducing the new genera and species Taxawa tesnikishii.</title>
        <authorList>
            <person name="Kurbessoian T."/>
            <person name="Stajich J.E."/>
        </authorList>
    </citation>
    <scope>NUCLEOTIDE SEQUENCE</scope>
    <source>
        <strain evidence="1">JES_112</strain>
    </source>
</reference>
<name>A0ACC3A869_9EURO</name>